<reference evidence="1 2" key="1">
    <citation type="submission" date="2023-09" db="EMBL/GenBank/DDBJ databases">
        <authorList>
            <person name="Wang M."/>
        </authorList>
    </citation>
    <scope>NUCLEOTIDE SEQUENCE [LARGE SCALE GENOMIC DNA]</scope>
    <source>
        <strain evidence="1">GT-2023</strain>
        <tissue evidence="1">Liver</tissue>
    </source>
</reference>
<feature type="non-terminal residue" evidence="1">
    <location>
        <position position="149"/>
    </location>
</feature>
<proteinExistence type="predicted"/>
<keyword evidence="2" id="KW-1185">Reference proteome</keyword>
<gene>
    <name evidence="1" type="ORF">QQF64_001618</name>
</gene>
<protein>
    <submittedName>
        <fullName evidence="1">Uncharacterized protein</fullName>
    </submittedName>
</protein>
<accession>A0ABR3P100</accession>
<evidence type="ECO:0000313" key="2">
    <source>
        <dbReference type="Proteomes" id="UP001558613"/>
    </source>
</evidence>
<name>A0ABR3P100_9TELE</name>
<dbReference type="Proteomes" id="UP001558613">
    <property type="component" value="Unassembled WGS sequence"/>
</dbReference>
<comment type="caution">
    <text evidence="1">The sequence shown here is derived from an EMBL/GenBank/DDBJ whole genome shotgun (WGS) entry which is preliminary data.</text>
</comment>
<dbReference type="EMBL" id="JAYMGO010000001">
    <property type="protein sequence ID" value="KAL1282815.1"/>
    <property type="molecule type" value="Genomic_DNA"/>
</dbReference>
<evidence type="ECO:0000313" key="1">
    <source>
        <dbReference type="EMBL" id="KAL1282815.1"/>
    </source>
</evidence>
<sequence length="149" mass="17362">MYHLIFCIVTDGFPEHHPPLKYVCRGLDGDPKAHSSNWKLQQVRKPHKILERAHPTAVNALPKEVHLPLKIKTKLSAHELREIRQLQLLQGYKIPTFRKYKQEMERSVSRSNQRNMLMMSVRDCGDPSYAEVFSSEDGPICMMHRKSQT</sequence>
<organism evidence="1 2">
    <name type="scientific">Cirrhinus molitorella</name>
    <name type="common">mud carp</name>
    <dbReference type="NCBI Taxonomy" id="172907"/>
    <lineage>
        <taxon>Eukaryota</taxon>
        <taxon>Metazoa</taxon>
        <taxon>Chordata</taxon>
        <taxon>Craniata</taxon>
        <taxon>Vertebrata</taxon>
        <taxon>Euteleostomi</taxon>
        <taxon>Actinopterygii</taxon>
        <taxon>Neopterygii</taxon>
        <taxon>Teleostei</taxon>
        <taxon>Ostariophysi</taxon>
        <taxon>Cypriniformes</taxon>
        <taxon>Cyprinidae</taxon>
        <taxon>Labeoninae</taxon>
        <taxon>Labeonini</taxon>
        <taxon>Cirrhinus</taxon>
    </lineage>
</organism>